<name>L7JSE2_TRAHO</name>
<organism evidence="5 6">
    <name type="scientific">Trachipleistophora hominis</name>
    <name type="common">Microsporidian parasite</name>
    <dbReference type="NCBI Taxonomy" id="72359"/>
    <lineage>
        <taxon>Eukaryota</taxon>
        <taxon>Fungi</taxon>
        <taxon>Fungi incertae sedis</taxon>
        <taxon>Microsporidia</taxon>
        <taxon>Pleistophoridae</taxon>
        <taxon>Trachipleistophora</taxon>
    </lineage>
</organism>
<evidence type="ECO:0000256" key="1">
    <source>
        <dbReference type="ARBA" id="ARBA00004259"/>
    </source>
</evidence>
<sequence>MAKNKFVPLVLQPIKIENYALLITKLKMMSNKYKNCCRSTKFIDEVFSLGDINLKKCLLRKKSVKEEKIDLREIINGYFEHTVRMKNDILLKDGVRRAKAHISNLVKKLKEEDKMKKGILHKIQVRDSMYIEVNFDRSARVDFSNPFLKYAFDFFTQHVEIDETYKRKEVFSKEINFLEKSYYDHVQKVLLENNKDNSVEDYVKIKYPKEEYFIESYDGRYLFAEVYTYVRCGFVQKALELIDTFSVFFEQMAPSLRESIVAFFNNNYVNKLEFEKARSIKNDRFKLMLYQLVCNVEEAENLLENFEDFLWFRMLQARSVNDILMLNKSLDVDGCKLLVLIFCKKYGTAMRVLYAGDFSIIEIFYVMRELCKVKKDISLYAEIVFTLLKGFKSLDRKLKLVNSLHAFNDYESLVAEMIVKYEAYDLLGLKSEVCYLDKTVVDRVAAILSKRNDRTRLLQLYYLFNDDVNIVGILNEYLIDHILRGKKELFNYTEIIAFYSQRSKSRETEKMKILKGLADFKDKKDIAALRNSGIFTDAQPSLLMEIKPVIEKLVPLIVSVIEEKKESVMAKELFELCSSISLGERCTVYVGEKLVLLL</sequence>
<dbReference type="STRING" id="72359.L7JSE2"/>
<dbReference type="GO" id="GO:0006606">
    <property type="term" value="P:protein import into nucleus"/>
    <property type="evidence" value="ECO:0007669"/>
    <property type="project" value="TreeGrafter"/>
</dbReference>
<dbReference type="Proteomes" id="UP000011185">
    <property type="component" value="Unassembled WGS sequence"/>
</dbReference>
<dbReference type="OMA" id="EMIVKYE"/>
<dbReference type="OrthoDB" id="203824at2759"/>
<dbReference type="PANTHER" id="PTHR11225:SF4">
    <property type="entry name" value="NUCLEAR PORE COMPLEX PROTEIN NUP93"/>
    <property type="match status" value="1"/>
</dbReference>
<comment type="similarity">
    <text evidence="2 4">Belongs to the nucleoporin interacting component (NIC) family.</text>
</comment>
<dbReference type="AlphaFoldDB" id="L7JSE2"/>
<dbReference type="PANTHER" id="PTHR11225">
    <property type="entry name" value="NUCLEAR PORE COMPLEX PROTEIN NUP93 NUCLEOPORIN NUP93 DEAD EYE PROTEIN"/>
    <property type="match status" value="1"/>
</dbReference>
<protein>
    <recommendedName>
        <fullName evidence="4">Nuclear pore protein</fullName>
    </recommendedName>
</protein>
<evidence type="ECO:0000256" key="4">
    <source>
        <dbReference type="RuleBase" id="RU364035"/>
    </source>
</evidence>
<keyword evidence="4" id="KW-0811">Translocation</keyword>
<keyword evidence="3 4" id="KW-0539">Nucleus</keyword>
<proteinExistence type="inferred from homology"/>
<keyword evidence="6" id="KW-1185">Reference proteome</keyword>
<evidence type="ECO:0000256" key="3">
    <source>
        <dbReference type="ARBA" id="ARBA00023242"/>
    </source>
</evidence>
<dbReference type="InParanoid" id="L7JSE2"/>
<dbReference type="HOGENOM" id="CLU_021169_0_0_1"/>
<evidence type="ECO:0000313" key="6">
    <source>
        <dbReference type="Proteomes" id="UP000011185"/>
    </source>
</evidence>
<dbReference type="GO" id="GO:0016973">
    <property type="term" value="P:poly(A)+ mRNA export from nucleus"/>
    <property type="evidence" value="ECO:0007669"/>
    <property type="project" value="TreeGrafter"/>
</dbReference>
<accession>L7JSE2</accession>
<evidence type="ECO:0000256" key="2">
    <source>
        <dbReference type="ARBA" id="ARBA00010186"/>
    </source>
</evidence>
<dbReference type="Pfam" id="PF04097">
    <property type="entry name" value="Nic96"/>
    <property type="match status" value="1"/>
</dbReference>
<comment type="subcellular location">
    <subcellularLocation>
        <location evidence="1">Nucleus envelope</location>
    </subcellularLocation>
    <subcellularLocation>
        <location evidence="4">Nucleus</location>
        <location evidence="4">Nuclear pore complex</location>
    </subcellularLocation>
</comment>
<dbReference type="GO" id="GO:0017056">
    <property type="term" value="F:structural constituent of nuclear pore"/>
    <property type="evidence" value="ECO:0007669"/>
    <property type="project" value="InterPro"/>
</dbReference>
<keyword evidence="4" id="KW-0653">Protein transport</keyword>
<evidence type="ECO:0000313" key="5">
    <source>
        <dbReference type="EMBL" id="ELQ74403.1"/>
    </source>
</evidence>
<dbReference type="GO" id="GO:0005643">
    <property type="term" value="C:nuclear pore"/>
    <property type="evidence" value="ECO:0007669"/>
    <property type="project" value="UniProtKB-SubCell"/>
</dbReference>
<dbReference type="EMBL" id="JH994043">
    <property type="protein sequence ID" value="ELQ74403.1"/>
    <property type="molecule type" value="Genomic_DNA"/>
</dbReference>
<gene>
    <name evidence="5" type="ORF">THOM_2701</name>
</gene>
<keyword evidence="4" id="KW-0472">Membrane</keyword>
<keyword evidence="4" id="KW-0813">Transport</keyword>
<keyword evidence="4" id="KW-0906">Nuclear pore complex</keyword>
<dbReference type="VEuPathDB" id="MicrosporidiaDB:THOM_2701"/>
<keyword evidence="4" id="KW-0509">mRNA transport</keyword>
<dbReference type="InterPro" id="IPR007231">
    <property type="entry name" value="Nucleoporin_int_Nup93/Nic96"/>
</dbReference>
<reference evidence="5 6" key="1">
    <citation type="journal article" date="2012" name="PLoS Pathog.">
        <title>The genome of the obligate intracellular parasite Trachipleistophora hominis: new insights into microsporidian genome dynamics and reductive evolution.</title>
        <authorList>
            <person name="Heinz E."/>
            <person name="Williams T.A."/>
            <person name="Nakjang S."/>
            <person name="Noel C.J."/>
            <person name="Swan D.C."/>
            <person name="Goldberg A.V."/>
            <person name="Harris S.R."/>
            <person name="Weinmaier T."/>
            <person name="Markert S."/>
            <person name="Becher D."/>
            <person name="Bernhardt J."/>
            <person name="Dagan T."/>
            <person name="Hacker C."/>
            <person name="Lucocq J.M."/>
            <person name="Schweder T."/>
            <person name="Rattei T."/>
            <person name="Hall N."/>
            <person name="Hirt R.P."/>
            <person name="Embley T.M."/>
        </authorList>
    </citation>
    <scope>NUCLEOTIDE SEQUENCE [LARGE SCALE GENOMIC DNA]</scope>
</reference>